<feature type="domain" description="SAF" evidence="3">
    <location>
        <begin position="10"/>
        <end position="77"/>
    </location>
</feature>
<reference evidence="4" key="1">
    <citation type="submission" date="2019-11" db="EMBL/GenBank/DDBJ databases">
        <authorList>
            <person name="Feng L."/>
        </authorList>
    </citation>
    <scope>NUCLEOTIDE SEQUENCE</scope>
    <source>
        <strain evidence="4">VrattiLFYP33</strain>
    </source>
</reference>
<evidence type="ECO:0000259" key="3">
    <source>
        <dbReference type="SMART" id="SM00858"/>
    </source>
</evidence>
<dbReference type="SMART" id="SM00858">
    <property type="entry name" value="SAF"/>
    <property type="match status" value="1"/>
</dbReference>
<keyword evidence="2 4" id="KW-0456">Lyase</keyword>
<dbReference type="Pfam" id="PF08666">
    <property type="entry name" value="SAF"/>
    <property type="match status" value="1"/>
</dbReference>
<dbReference type="Pfam" id="PF04295">
    <property type="entry name" value="GD_AH_second"/>
    <property type="match status" value="1"/>
</dbReference>
<dbReference type="InterPro" id="IPR048332">
    <property type="entry name" value="GD_AH_C"/>
</dbReference>
<name>A0A6N3CDK4_9FIRM</name>
<dbReference type="CDD" id="cd11613">
    <property type="entry name" value="SAF_AH_GD"/>
    <property type="match status" value="1"/>
</dbReference>
<dbReference type="Pfam" id="PF20629">
    <property type="entry name" value="GD_AH_C"/>
    <property type="match status" value="1"/>
</dbReference>
<dbReference type="InterPro" id="IPR052172">
    <property type="entry name" value="UxaA_altronate/galactarate_dh"/>
</dbReference>
<dbReference type="InterPro" id="IPR044144">
    <property type="entry name" value="SAF_UxaA/GarD"/>
</dbReference>
<dbReference type="AlphaFoldDB" id="A0A6N3CDK4"/>
<comment type="similarity">
    <text evidence="1">Belongs to the UxaA family.</text>
</comment>
<dbReference type="GO" id="GO:0008789">
    <property type="term" value="F:altronate dehydratase activity"/>
    <property type="evidence" value="ECO:0007669"/>
    <property type="project" value="UniProtKB-EC"/>
</dbReference>
<gene>
    <name evidence="4" type="primary">uxaA</name>
    <name evidence="4" type="ORF">VRLFYP33_00145</name>
</gene>
<proteinExistence type="inferred from homology"/>
<dbReference type="RefSeq" id="WP_021841214.1">
    <property type="nucleotide sequence ID" value="NZ_CACRUX010000050.1"/>
</dbReference>
<protein>
    <submittedName>
        <fullName evidence="4">Altronate dehydratase</fullName>
        <ecNumber evidence="4">4.2.1.7</ecNumber>
    </submittedName>
</protein>
<evidence type="ECO:0000256" key="1">
    <source>
        <dbReference type="ARBA" id="ARBA00010986"/>
    </source>
</evidence>
<dbReference type="EMBL" id="CACRUX010000050">
    <property type="protein sequence ID" value="VYU13049.1"/>
    <property type="molecule type" value="Genomic_DNA"/>
</dbReference>
<dbReference type="GO" id="GO:0019698">
    <property type="term" value="P:D-galacturonate catabolic process"/>
    <property type="evidence" value="ECO:0007669"/>
    <property type="project" value="TreeGrafter"/>
</dbReference>
<organism evidence="4">
    <name type="scientific">Veillonella ratti</name>
    <dbReference type="NCBI Taxonomy" id="103892"/>
    <lineage>
        <taxon>Bacteria</taxon>
        <taxon>Bacillati</taxon>
        <taxon>Bacillota</taxon>
        <taxon>Negativicutes</taxon>
        <taxon>Veillonellales</taxon>
        <taxon>Veillonellaceae</taxon>
        <taxon>Veillonella</taxon>
    </lineage>
</organism>
<dbReference type="EC" id="4.2.1.7" evidence="4"/>
<dbReference type="PANTHER" id="PTHR30536">
    <property type="entry name" value="ALTRONATE/GALACTARATE DEHYDRATASE"/>
    <property type="match status" value="1"/>
</dbReference>
<evidence type="ECO:0000313" key="4">
    <source>
        <dbReference type="EMBL" id="VYU13049.1"/>
    </source>
</evidence>
<dbReference type="InterPro" id="IPR013974">
    <property type="entry name" value="SAF"/>
</dbReference>
<dbReference type="PANTHER" id="PTHR30536:SF5">
    <property type="entry name" value="ALTRONATE DEHYDRATASE"/>
    <property type="match status" value="1"/>
</dbReference>
<dbReference type="Gene3D" id="2.30.130.110">
    <property type="match status" value="1"/>
</dbReference>
<dbReference type="InterPro" id="IPR007392">
    <property type="entry name" value="GD_AH_second"/>
</dbReference>
<evidence type="ECO:0000256" key="2">
    <source>
        <dbReference type="ARBA" id="ARBA00023239"/>
    </source>
</evidence>
<accession>A0A6N3CDK4</accession>
<sequence>MKGIHVGSIDNVATAIEPLQVGEEVLGVVIKEPIPKGHKFATERIAKGSPVIKYDSHIGVAEVDIEPGQWVHVHNIEGERGRGDLDSEVRDIDQDVERKTNIEKGKDSYKLTGYRRSDGSFGFRNHILVIPSVHCANKVVERIANGVMYSDVERRDDTKVVYVNHQHGCSELSYDADQTKDVIVGTAANPNVYGVLVVGLGCEVVQAHTVAEEIKARAPYKKVEFFNIQATGGTEKSIRRGTEIVKNMLAEALKEERSEGTLADVVLGTECGGSDSFSGLSANPALGVASDIVVSHGGAVILAETTELIGAEHILAKRGINGVVSEQIMSTIKGFEQEVIDSNADIRGANPSPGNIEGGLSSIEEKSLGCIYKAGNSPVVAVKDYAKPIVDKGLTFMNTPGNDIEQLSGMVAGGCNIAVFTTGRGTPTGSPIAPTIKVSSNTFTYNNMNDAIDLNAGTVVDGKQTIKEVGYEIVDAICEVADGKLTKAEHNEQNDFSIWRLATTV</sequence>